<evidence type="ECO:0000313" key="1">
    <source>
        <dbReference type="EMBL" id="EGF80889.1"/>
    </source>
</evidence>
<proteinExistence type="predicted"/>
<dbReference type="InterPro" id="IPR052980">
    <property type="entry name" value="Crinkler_effector"/>
</dbReference>
<dbReference type="STRING" id="684364.F4P1D4"/>
<organism evidence="1 2">
    <name type="scientific">Batrachochytrium dendrobatidis (strain JAM81 / FGSC 10211)</name>
    <name type="common">Frog chytrid fungus</name>
    <dbReference type="NCBI Taxonomy" id="684364"/>
    <lineage>
        <taxon>Eukaryota</taxon>
        <taxon>Fungi</taxon>
        <taxon>Fungi incertae sedis</taxon>
        <taxon>Chytridiomycota</taxon>
        <taxon>Chytridiomycota incertae sedis</taxon>
        <taxon>Chytridiomycetes</taxon>
        <taxon>Rhizophydiales</taxon>
        <taxon>Rhizophydiales incertae sedis</taxon>
        <taxon>Batrachochytrium</taxon>
    </lineage>
</organism>
<dbReference type="InParanoid" id="F4P1D4"/>
<evidence type="ECO:0000313" key="2">
    <source>
        <dbReference type="Proteomes" id="UP000007241"/>
    </source>
</evidence>
<sequence>MSSPRSEGYKEFVKQKMAREWDFPVWTLNELQTCRRHCYPDVPIETINERYRMYGGVARSVFDIVSNPMEKALTDVDAVKGVRNIGFTIKLSANTHTLLHTIVSDDGQYKFLHVDISSRYVGEQLWQRHSAQMITNMQQMFDGIPTKISRHLFEIYGHVVFCTGGQTLKCRCLKDGTVTKITLDALNGQRITFGIDTIPTAAALDGNYYEPTNDNNFAAIDSLSRQGMFQFTVAAEHPIREVDILTKLCNLYDEPKLYFVVPPHQFEGFKKQSFNPIDGTEQHFDNVGICQDITPDNFESNLAVIIETHKLQITAQLYVQTLLQIYVVVYSKPGKVLYFVMAALFRDIIRGLLQWFTGFDIQ</sequence>
<gene>
    <name evidence="1" type="ORF">BATDEDRAFT_24377</name>
</gene>
<dbReference type="Proteomes" id="UP000007241">
    <property type="component" value="Unassembled WGS sequence"/>
</dbReference>
<reference evidence="1 2" key="1">
    <citation type="submission" date="2009-12" db="EMBL/GenBank/DDBJ databases">
        <title>The draft genome of Batrachochytrium dendrobatidis.</title>
        <authorList>
            <consortium name="US DOE Joint Genome Institute (JGI-PGF)"/>
            <person name="Kuo A."/>
            <person name="Salamov A."/>
            <person name="Schmutz J."/>
            <person name="Lucas S."/>
            <person name="Pitluck S."/>
            <person name="Rosenblum E."/>
            <person name="Stajich J."/>
            <person name="Eisen M."/>
            <person name="Grigoriev I.V."/>
        </authorList>
    </citation>
    <scope>NUCLEOTIDE SEQUENCE [LARGE SCALE GENOMIC DNA]</scope>
    <source>
        <strain evidence="2">JAM81 / FGSC 10211</strain>
    </source>
</reference>
<protein>
    <submittedName>
        <fullName evidence="1">Uncharacterized protein</fullName>
    </submittedName>
</protein>
<dbReference type="AlphaFoldDB" id="F4P1D4"/>
<dbReference type="GeneID" id="18238478"/>
<dbReference type="PANTHER" id="PTHR33129:SF1">
    <property type="entry name" value="ATP-BINDING PROTEIN"/>
    <property type="match status" value="1"/>
</dbReference>
<dbReference type="OrthoDB" id="434211at2759"/>
<name>F4P1D4_BATDJ</name>
<dbReference type="PANTHER" id="PTHR33129">
    <property type="entry name" value="PROTEIN KINASE DOMAIN-CONTAINING PROTEIN-RELATED"/>
    <property type="match status" value="1"/>
</dbReference>
<accession>F4P1D4</accession>
<dbReference type="EMBL" id="GL882883">
    <property type="protein sequence ID" value="EGF80889.1"/>
    <property type="molecule type" value="Genomic_DNA"/>
</dbReference>
<dbReference type="HOGENOM" id="CLU_765012_0_0_1"/>
<keyword evidence="2" id="KW-1185">Reference proteome</keyword>
<dbReference type="RefSeq" id="XP_006678433.1">
    <property type="nucleotide sequence ID" value="XM_006678370.1"/>
</dbReference>